<comment type="caution">
    <text evidence="1">The sequence shown here is derived from an EMBL/GenBank/DDBJ whole genome shotgun (WGS) entry which is preliminary data.</text>
</comment>
<gene>
    <name evidence="1" type="ORF">Bhyg_05041</name>
</gene>
<organism evidence="1 2">
    <name type="scientific">Pseudolycoriella hygida</name>
    <dbReference type="NCBI Taxonomy" id="35572"/>
    <lineage>
        <taxon>Eukaryota</taxon>
        <taxon>Metazoa</taxon>
        <taxon>Ecdysozoa</taxon>
        <taxon>Arthropoda</taxon>
        <taxon>Hexapoda</taxon>
        <taxon>Insecta</taxon>
        <taxon>Pterygota</taxon>
        <taxon>Neoptera</taxon>
        <taxon>Endopterygota</taxon>
        <taxon>Diptera</taxon>
        <taxon>Nematocera</taxon>
        <taxon>Sciaroidea</taxon>
        <taxon>Sciaridae</taxon>
        <taxon>Pseudolycoriella</taxon>
    </lineage>
</organism>
<reference evidence="1" key="1">
    <citation type="submission" date="2022-07" db="EMBL/GenBank/DDBJ databases">
        <authorList>
            <person name="Trinca V."/>
            <person name="Uliana J.V.C."/>
            <person name="Torres T.T."/>
            <person name="Ward R.J."/>
            <person name="Monesi N."/>
        </authorList>
    </citation>
    <scope>NUCLEOTIDE SEQUENCE</scope>
    <source>
        <strain evidence="1">HSMRA1968</strain>
        <tissue evidence="1">Whole embryos</tissue>
    </source>
</reference>
<sequence>MDNELSSRCILAIGMSDFFDDGLHLLLLNYISIRIRIFYHSLNFRSRSLFRKYLRIDLISVYVIIKCLDLTCEQDVI</sequence>
<proteinExistence type="predicted"/>
<evidence type="ECO:0000313" key="1">
    <source>
        <dbReference type="EMBL" id="KAJ6649801.1"/>
    </source>
</evidence>
<keyword evidence="2" id="KW-1185">Reference proteome</keyword>
<evidence type="ECO:0000313" key="2">
    <source>
        <dbReference type="Proteomes" id="UP001151699"/>
    </source>
</evidence>
<dbReference type="EMBL" id="WJQU01000001">
    <property type="protein sequence ID" value="KAJ6649801.1"/>
    <property type="molecule type" value="Genomic_DNA"/>
</dbReference>
<accession>A0A9Q0NHK9</accession>
<name>A0A9Q0NHK9_9DIPT</name>
<dbReference type="Proteomes" id="UP001151699">
    <property type="component" value="Chromosome A"/>
</dbReference>
<protein>
    <submittedName>
        <fullName evidence="1">Uncharacterized protein</fullName>
    </submittedName>
</protein>
<dbReference type="AlphaFoldDB" id="A0A9Q0NHK9"/>